<keyword evidence="5 11" id="KW-0819">tRNA processing</keyword>
<evidence type="ECO:0000313" key="16">
    <source>
        <dbReference type="Proteomes" id="UP000177230"/>
    </source>
</evidence>
<keyword evidence="3 11" id="KW-0285">Flavoprotein</keyword>
<evidence type="ECO:0000256" key="3">
    <source>
        <dbReference type="ARBA" id="ARBA00022630"/>
    </source>
</evidence>
<comment type="similarity">
    <text evidence="11">Belongs to the dus family.</text>
</comment>
<dbReference type="InterPro" id="IPR001269">
    <property type="entry name" value="DUS_fam"/>
</dbReference>
<dbReference type="EMBL" id="MFFM01000011">
    <property type="protein sequence ID" value="OGF13919.1"/>
    <property type="molecule type" value="Genomic_DNA"/>
</dbReference>
<sequence length="314" mass="34709">MAGITDSAFRLICHRYGAALVYSEMISAEALSRGHSKTIRMLSFREEERPIAVQLFGTRPLAFAESVERLERDIQPDYYDLNFGCPAPKIVKNGGGSALLKFPEKIAQIARAVINVAQRPVLAKIRSGWEVGSENALEVAKLLEQCGIAAIAVHGRTRSQMFSGQADWTIISKIKQQAKIPVIGNGDVTSGADARRMIEQTGCDLVMVGRAALGNPFLFAEINAALDGELRISNYKFRGAGWQERLEVIKEHIKMSLDDKGELRGIREMRKHLGWYIKGIPGAAALRQELMHAGTEVEVLKLLESIGHEKRTDE</sequence>
<accession>A0A1F5RHM4</accession>
<keyword evidence="4 11" id="KW-0288">FMN</keyword>
<keyword evidence="13" id="KW-0547">Nucleotide-binding</keyword>
<evidence type="ECO:0000256" key="9">
    <source>
        <dbReference type="ARBA" id="ARBA00048205"/>
    </source>
</evidence>
<dbReference type="Gene3D" id="1.10.1200.80">
    <property type="entry name" value="Putative flavin oxidoreducatase, domain 2"/>
    <property type="match status" value="1"/>
</dbReference>
<dbReference type="Proteomes" id="UP000177230">
    <property type="component" value="Unassembled WGS sequence"/>
</dbReference>
<dbReference type="GO" id="GO:0050660">
    <property type="term" value="F:flavin adenine dinucleotide binding"/>
    <property type="evidence" value="ECO:0007669"/>
    <property type="project" value="InterPro"/>
</dbReference>
<evidence type="ECO:0000256" key="2">
    <source>
        <dbReference type="ARBA" id="ARBA00022555"/>
    </source>
</evidence>
<comment type="cofactor">
    <cofactor evidence="11 13">
        <name>FMN</name>
        <dbReference type="ChEBI" id="CHEBI:58210"/>
    </cofactor>
</comment>
<evidence type="ECO:0000256" key="1">
    <source>
        <dbReference type="ARBA" id="ARBA00002790"/>
    </source>
</evidence>
<dbReference type="InterPro" id="IPR013785">
    <property type="entry name" value="Aldolase_TIM"/>
</dbReference>
<evidence type="ECO:0000256" key="13">
    <source>
        <dbReference type="PIRSR" id="PIRSR006621-2"/>
    </source>
</evidence>
<keyword evidence="7" id="KW-0694">RNA-binding</keyword>
<dbReference type="Pfam" id="PF01207">
    <property type="entry name" value="Dus"/>
    <property type="match status" value="1"/>
</dbReference>
<proteinExistence type="inferred from homology"/>
<evidence type="ECO:0000313" key="15">
    <source>
        <dbReference type="EMBL" id="OGF13919.1"/>
    </source>
</evidence>
<dbReference type="PANTHER" id="PTHR45846:SF1">
    <property type="entry name" value="TRNA-DIHYDROURIDINE(47) SYNTHASE [NAD(P)(+)]-LIKE"/>
    <property type="match status" value="1"/>
</dbReference>
<comment type="catalytic activity">
    <reaction evidence="9">
        <text>a 5,6-dihydrouridine in tRNA + NADP(+) = a uridine in tRNA + NADPH + H(+)</text>
        <dbReference type="Rhea" id="RHEA:23624"/>
        <dbReference type="Rhea" id="RHEA-COMP:13339"/>
        <dbReference type="Rhea" id="RHEA-COMP:13887"/>
        <dbReference type="ChEBI" id="CHEBI:15378"/>
        <dbReference type="ChEBI" id="CHEBI:57783"/>
        <dbReference type="ChEBI" id="CHEBI:58349"/>
        <dbReference type="ChEBI" id="CHEBI:65315"/>
        <dbReference type="ChEBI" id="CHEBI:74443"/>
    </reaction>
</comment>
<feature type="domain" description="DUS-like FMN-binding" evidence="14">
    <location>
        <begin position="1"/>
        <end position="304"/>
    </location>
</feature>
<feature type="active site" description="Proton donor" evidence="12">
    <location>
        <position position="85"/>
    </location>
</feature>
<evidence type="ECO:0000256" key="11">
    <source>
        <dbReference type="PIRNR" id="PIRNR006621"/>
    </source>
</evidence>
<evidence type="ECO:0000256" key="12">
    <source>
        <dbReference type="PIRSR" id="PIRSR006621-1"/>
    </source>
</evidence>
<dbReference type="SUPFAM" id="SSF51395">
    <property type="entry name" value="FMN-linked oxidoreductases"/>
    <property type="match status" value="1"/>
</dbReference>
<dbReference type="InterPro" id="IPR004652">
    <property type="entry name" value="DusB-like"/>
</dbReference>
<dbReference type="Gene3D" id="3.20.20.70">
    <property type="entry name" value="Aldolase class I"/>
    <property type="match status" value="1"/>
</dbReference>
<evidence type="ECO:0000256" key="5">
    <source>
        <dbReference type="ARBA" id="ARBA00022694"/>
    </source>
</evidence>
<dbReference type="PANTHER" id="PTHR45846">
    <property type="entry name" value="TRNA-DIHYDROURIDINE(47) SYNTHASE [NAD(P)(+)]-LIKE"/>
    <property type="match status" value="1"/>
</dbReference>
<evidence type="ECO:0000256" key="6">
    <source>
        <dbReference type="ARBA" id="ARBA00022857"/>
    </source>
</evidence>
<evidence type="ECO:0000256" key="8">
    <source>
        <dbReference type="ARBA" id="ARBA00023002"/>
    </source>
</evidence>
<feature type="binding site" evidence="13">
    <location>
        <position position="154"/>
    </location>
    <ligand>
        <name>FMN</name>
        <dbReference type="ChEBI" id="CHEBI:58210"/>
    </ligand>
</feature>
<evidence type="ECO:0000256" key="7">
    <source>
        <dbReference type="ARBA" id="ARBA00022884"/>
    </source>
</evidence>
<dbReference type="GO" id="GO:0017150">
    <property type="term" value="F:tRNA dihydrouridine synthase activity"/>
    <property type="evidence" value="ECO:0007669"/>
    <property type="project" value="InterPro"/>
</dbReference>
<dbReference type="InterPro" id="IPR035587">
    <property type="entry name" value="DUS-like_FMN-bd"/>
</dbReference>
<organism evidence="15 16">
    <name type="scientific">Candidatus Edwardsbacteria bacterium GWF2_54_11</name>
    <dbReference type="NCBI Taxonomy" id="1817851"/>
    <lineage>
        <taxon>Bacteria</taxon>
        <taxon>Candidatus Edwardsiibacteriota</taxon>
    </lineage>
</organism>
<feature type="binding site" evidence="13">
    <location>
        <begin position="209"/>
        <end position="210"/>
    </location>
    <ligand>
        <name>FMN</name>
        <dbReference type="ChEBI" id="CHEBI:58210"/>
    </ligand>
</feature>
<gene>
    <name evidence="15" type="ORF">A2024_10370</name>
</gene>
<feature type="binding site" evidence="13">
    <location>
        <position position="54"/>
    </location>
    <ligand>
        <name>FMN</name>
        <dbReference type="ChEBI" id="CHEBI:58210"/>
    </ligand>
</feature>
<dbReference type="EC" id="1.3.1.-" evidence="11"/>
<keyword evidence="8 11" id="KW-0560">Oxidoreductase</keyword>
<dbReference type="AlphaFoldDB" id="A0A1F5RHM4"/>
<dbReference type="InterPro" id="IPR024036">
    <property type="entry name" value="tRNA-dHydroUridine_Synthase_C"/>
</dbReference>
<comment type="catalytic activity">
    <reaction evidence="10">
        <text>a 5,6-dihydrouridine in tRNA + NAD(+) = a uridine in tRNA + NADH + H(+)</text>
        <dbReference type="Rhea" id="RHEA:54452"/>
        <dbReference type="Rhea" id="RHEA-COMP:13339"/>
        <dbReference type="Rhea" id="RHEA-COMP:13887"/>
        <dbReference type="ChEBI" id="CHEBI:15378"/>
        <dbReference type="ChEBI" id="CHEBI:57540"/>
        <dbReference type="ChEBI" id="CHEBI:57945"/>
        <dbReference type="ChEBI" id="CHEBI:65315"/>
        <dbReference type="ChEBI" id="CHEBI:74443"/>
    </reaction>
</comment>
<evidence type="ECO:0000256" key="4">
    <source>
        <dbReference type="ARBA" id="ARBA00022643"/>
    </source>
</evidence>
<evidence type="ECO:0000256" key="10">
    <source>
        <dbReference type="ARBA" id="ARBA00048802"/>
    </source>
</evidence>
<feature type="binding site" evidence="13">
    <location>
        <position position="124"/>
    </location>
    <ligand>
        <name>FMN</name>
        <dbReference type="ChEBI" id="CHEBI:58210"/>
    </ligand>
</feature>
<keyword evidence="2" id="KW-0820">tRNA-binding</keyword>
<comment type="function">
    <text evidence="1 11">Catalyzes the synthesis of 5,6-dihydrouridine (D), a modified base found in the D-loop of most tRNAs, via the reduction of the C5-C6 double bond in target uridines.</text>
</comment>
<dbReference type="CDD" id="cd02801">
    <property type="entry name" value="DUS_like_FMN"/>
    <property type="match status" value="1"/>
</dbReference>
<reference evidence="15 16" key="1">
    <citation type="journal article" date="2016" name="Nat. Commun.">
        <title>Thousands of microbial genomes shed light on interconnected biogeochemical processes in an aquifer system.</title>
        <authorList>
            <person name="Anantharaman K."/>
            <person name="Brown C.T."/>
            <person name="Hug L.A."/>
            <person name="Sharon I."/>
            <person name="Castelle C.J."/>
            <person name="Probst A.J."/>
            <person name="Thomas B.C."/>
            <person name="Singh A."/>
            <person name="Wilkins M.J."/>
            <person name="Karaoz U."/>
            <person name="Brodie E.L."/>
            <person name="Williams K.H."/>
            <person name="Hubbard S.S."/>
            <person name="Banfield J.F."/>
        </authorList>
    </citation>
    <scope>NUCLEOTIDE SEQUENCE [LARGE SCALE GENOMIC DNA]</scope>
</reference>
<dbReference type="GO" id="GO:0000049">
    <property type="term" value="F:tRNA binding"/>
    <property type="evidence" value="ECO:0007669"/>
    <property type="project" value="UniProtKB-KW"/>
</dbReference>
<comment type="caution">
    <text evidence="15">The sequence shown here is derived from an EMBL/GenBank/DDBJ whole genome shotgun (WGS) entry which is preliminary data.</text>
</comment>
<keyword evidence="6" id="KW-0521">NADP</keyword>
<dbReference type="NCBIfam" id="TIGR00737">
    <property type="entry name" value="nifR3_yhdG"/>
    <property type="match status" value="1"/>
</dbReference>
<name>A0A1F5RHM4_9BACT</name>
<evidence type="ECO:0000259" key="14">
    <source>
        <dbReference type="Pfam" id="PF01207"/>
    </source>
</evidence>
<protein>
    <recommendedName>
        <fullName evidence="11">tRNA-dihydrouridine synthase</fullName>
        <ecNumber evidence="11">1.3.1.-</ecNumber>
    </recommendedName>
</protein>
<dbReference type="PIRSF" id="PIRSF006621">
    <property type="entry name" value="Dus"/>
    <property type="match status" value="1"/>
</dbReference>